<evidence type="ECO:0000313" key="2">
    <source>
        <dbReference type="Proteomes" id="UP000812287"/>
    </source>
</evidence>
<gene>
    <name evidence="1" type="ORF">BT62DRAFT_487752</name>
</gene>
<dbReference type="RefSeq" id="XP_043034920.1">
    <property type="nucleotide sequence ID" value="XM_043181140.1"/>
</dbReference>
<protein>
    <recommendedName>
        <fullName evidence="3">Protein kinase domain-containing protein</fullName>
    </recommendedName>
</protein>
<sequence>MSRGRQRPYRRLEHLYGTKAPRFYGHFVAPLPAQHDRTISIVLMEHIHGRDIRDLVPREKEETLCSMHKNALIDAALRLYFDIYALGVEQLDMQPRNVILRCPRSAIFLDERMPIAL</sequence>
<evidence type="ECO:0008006" key="3">
    <source>
        <dbReference type="Google" id="ProtNLM"/>
    </source>
</evidence>
<proteinExistence type="predicted"/>
<reference evidence="1" key="1">
    <citation type="submission" date="2020-11" db="EMBL/GenBank/DDBJ databases">
        <title>Adaptations for nitrogen fixation in a non-lichenized fungal sporocarp promotes dispersal by wood-feeding termites.</title>
        <authorList>
            <consortium name="DOE Joint Genome Institute"/>
            <person name="Koch R.A."/>
            <person name="Yoon G."/>
            <person name="Arayal U."/>
            <person name="Lail K."/>
            <person name="Amirebrahimi M."/>
            <person name="Labutti K."/>
            <person name="Lipzen A."/>
            <person name="Riley R."/>
            <person name="Barry K."/>
            <person name="Henrissat B."/>
            <person name="Grigoriev I.V."/>
            <person name="Herr J.R."/>
            <person name="Aime M.C."/>
        </authorList>
    </citation>
    <scope>NUCLEOTIDE SEQUENCE</scope>
    <source>
        <strain evidence="1">MCA 3950</strain>
    </source>
</reference>
<comment type="caution">
    <text evidence="1">The sequence shown here is derived from an EMBL/GenBank/DDBJ whole genome shotgun (WGS) entry which is preliminary data.</text>
</comment>
<name>A0A9P7VJC8_9AGAR</name>
<dbReference type="OrthoDB" id="3025100at2759"/>
<evidence type="ECO:0000313" key="1">
    <source>
        <dbReference type="EMBL" id="KAG7441420.1"/>
    </source>
</evidence>
<organism evidence="1 2">
    <name type="scientific">Guyanagaster necrorhizus</name>
    <dbReference type="NCBI Taxonomy" id="856835"/>
    <lineage>
        <taxon>Eukaryota</taxon>
        <taxon>Fungi</taxon>
        <taxon>Dikarya</taxon>
        <taxon>Basidiomycota</taxon>
        <taxon>Agaricomycotina</taxon>
        <taxon>Agaricomycetes</taxon>
        <taxon>Agaricomycetidae</taxon>
        <taxon>Agaricales</taxon>
        <taxon>Marasmiineae</taxon>
        <taxon>Physalacriaceae</taxon>
        <taxon>Guyanagaster</taxon>
    </lineage>
</organism>
<dbReference type="GeneID" id="66103436"/>
<dbReference type="AlphaFoldDB" id="A0A9P7VJC8"/>
<dbReference type="EMBL" id="MU250560">
    <property type="protein sequence ID" value="KAG7441420.1"/>
    <property type="molecule type" value="Genomic_DNA"/>
</dbReference>
<accession>A0A9P7VJC8</accession>
<keyword evidence="2" id="KW-1185">Reference proteome</keyword>
<dbReference type="Proteomes" id="UP000812287">
    <property type="component" value="Unassembled WGS sequence"/>
</dbReference>